<dbReference type="Proteomes" id="UP000074866">
    <property type="component" value="Unassembled WGS sequence"/>
</dbReference>
<organism evidence="1 2">
    <name type="scientific">Paenibacillus jamilae</name>
    <dbReference type="NCBI Taxonomy" id="114136"/>
    <lineage>
        <taxon>Bacteria</taxon>
        <taxon>Bacillati</taxon>
        <taxon>Bacillota</taxon>
        <taxon>Bacilli</taxon>
        <taxon>Bacillales</taxon>
        <taxon>Paenibacillaceae</taxon>
        <taxon>Paenibacillus</taxon>
    </lineage>
</organism>
<protein>
    <submittedName>
        <fullName evidence="1">Uncharacterized protein</fullName>
    </submittedName>
</protein>
<reference evidence="1 2" key="1">
    <citation type="journal article" date="2016" name="Front. Microbiol.">
        <title>Genomic Resource of Rice Seed Associated Bacteria.</title>
        <authorList>
            <person name="Midha S."/>
            <person name="Bansal K."/>
            <person name="Sharma S."/>
            <person name="Kumar N."/>
            <person name="Patil P.P."/>
            <person name="Chaudhry V."/>
            <person name="Patil P.B."/>
        </authorList>
    </citation>
    <scope>NUCLEOTIDE SEQUENCE [LARGE SCALE GENOMIC DNA]</scope>
    <source>
        <strain evidence="1 2">NS115</strain>
    </source>
</reference>
<evidence type="ECO:0000313" key="1">
    <source>
        <dbReference type="EMBL" id="KTS84480.1"/>
    </source>
</evidence>
<proteinExistence type="predicted"/>
<dbReference type="EMBL" id="LDRX01000015">
    <property type="protein sequence ID" value="KTS84480.1"/>
    <property type="molecule type" value="Genomic_DNA"/>
</dbReference>
<accession>A0ACC5A0L6</accession>
<name>A0ACC5A0L6_9BACL</name>
<sequence>MGILTELDSVASVVLEAFPESEMKYKVPKEPKTGQFVLRSQKNDLSTESRFTFRIERLYQLIYYSDNPAEALDIMDRLSRQLMRGTTLIPINDGSFRYIRIESFSFSDPVETESGLSAVIASMPTEIRQARDQKTFEKIMQVHARIN</sequence>
<comment type="caution">
    <text evidence="1">The sequence shown here is derived from an EMBL/GenBank/DDBJ whole genome shotgun (WGS) entry which is preliminary data.</text>
</comment>
<gene>
    <name evidence="1" type="ORF">NS115_03905</name>
</gene>
<keyword evidence="2" id="KW-1185">Reference proteome</keyword>
<evidence type="ECO:0000313" key="2">
    <source>
        <dbReference type="Proteomes" id="UP000074866"/>
    </source>
</evidence>